<feature type="transmembrane region" description="Helical" evidence="2">
    <location>
        <begin position="67"/>
        <end position="85"/>
    </location>
</feature>
<keyword evidence="2" id="KW-1133">Transmembrane helix</keyword>
<reference evidence="3 4" key="1">
    <citation type="submission" date="2020-05" db="EMBL/GenBank/DDBJ databases">
        <title>Nakamurella sp. DB0629 isolated from air conditioner.</title>
        <authorList>
            <person name="Kim D.H."/>
            <person name="Kim D.-U."/>
        </authorList>
    </citation>
    <scope>NUCLEOTIDE SEQUENCE [LARGE SCALE GENOMIC DNA]</scope>
    <source>
        <strain evidence="3 4">DB0629</strain>
    </source>
</reference>
<feature type="transmembrane region" description="Helical" evidence="2">
    <location>
        <begin position="100"/>
        <end position="119"/>
    </location>
</feature>
<name>A0A849A5R5_9ACTN</name>
<dbReference type="EMBL" id="JABEND010000001">
    <property type="protein sequence ID" value="NNG34361.1"/>
    <property type="molecule type" value="Genomic_DNA"/>
</dbReference>
<comment type="caution">
    <text evidence="3">The sequence shown here is derived from an EMBL/GenBank/DDBJ whole genome shotgun (WGS) entry which is preliminary data.</text>
</comment>
<accession>A0A849A5R5</accession>
<evidence type="ECO:0000313" key="3">
    <source>
        <dbReference type="EMBL" id="NNG34361.1"/>
    </source>
</evidence>
<feature type="transmembrane region" description="Helical" evidence="2">
    <location>
        <begin position="188"/>
        <end position="207"/>
    </location>
</feature>
<evidence type="ECO:0000313" key="4">
    <source>
        <dbReference type="Proteomes" id="UP000562984"/>
    </source>
</evidence>
<protein>
    <submittedName>
        <fullName evidence="3">ABC transporter permease subunit</fullName>
    </submittedName>
</protein>
<keyword evidence="4" id="KW-1185">Reference proteome</keyword>
<feature type="transmembrane region" description="Helical" evidence="2">
    <location>
        <begin position="140"/>
        <end position="168"/>
    </location>
</feature>
<gene>
    <name evidence="3" type="ORF">HKD39_01225</name>
</gene>
<keyword evidence="2" id="KW-0812">Transmembrane</keyword>
<sequence>MTMSTLPAQPGDHPQRPASDGPARSRPTASVAHLDEPYPAMPVRRIGIGTMFRIEFRKLVDTWAGKLLLAGILGIVAVICAWLIFRQDGEQVNFADFGRAQVNVVGLLAPVIGLMAITAEWTQRTALTTFTLMPRRGQVLLAKVLASLVLTIATIAASLLLTAGSAWLAGQLHGGGVSVAGAADVVRSTLIVGALTTVMASAFGALVAQTAIAVALYFLAPTAYSMISQALFPEAAKWLDVFSAFDRLSSTHPGADLPATLLSITVWIVIPAVVGFTWAMRREVK</sequence>
<dbReference type="AlphaFoldDB" id="A0A849A5R5"/>
<dbReference type="RefSeq" id="WP_171198012.1">
    <property type="nucleotide sequence ID" value="NZ_JABEND010000001.1"/>
</dbReference>
<keyword evidence="2" id="KW-0472">Membrane</keyword>
<organism evidence="3 4">
    <name type="scientific">Nakamurella aerolata</name>
    <dbReference type="NCBI Taxonomy" id="1656892"/>
    <lineage>
        <taxon>Bacteria</taxon>
        <taxon>Bacillati</taxon>
        <taxon>Actinomycetota</taxon>
        <taxon>Actinomycetes</taxon>
        <taxon>Nakamurellales</taxon>
        <taxon>Nakamurellaceae</taxon>
        <taxon>Nakamurella</taxon>
    </lineage>
</organism>
<proteinExistence type="predicted"/>
<feature type="transmembrane region" description="Helical" evidence="2">
    <location>
        <begin position="257"/>
        <end position="279"/>
    </location>
</feature>
<dbReference type="Proteomes" id="UP000562984">
    <property type="component" value="Unassembled WGS sequence"/>
</dbReference>
<evidence type="ECO:0000256" key="1">
    <source>
        <dbReference type="SAM" id="MobiDB-lite"/>
    </source>
</evidence>
<feature type="transmembrane region" description="Helical" evidence="2">
    <location>
        <begin position="214"/>
        <end position="232"/>
    </location>
</feature>
<feature type="region of interest" description="Disordered" evidence="1">
    <location>
        <begin position="1"/>
        <end position="31"/>
    </location>
</feature>
<evidence type="ECO:0000256" key="2">
    <source>
        <dbReference type="SAM" id="Phobius"/>
    </source>
</evidence>